<evidence type="ECO:0000313" key="2">
    <source>
        <dbReference type="Proteomes" id="UP000753908"/>
    </source>
</evidence>
<gene>
    <name evidence="1" type="ORF">KME25_20900</name>
</gene>
<dbReference type="Proteomes" id="UP000753908">
    <property type="component" value="Unassembled WGS sequence"/>
</dbReference>
<sequence length="117" mass="14019">MQLEDYFNFLAPNDIRLKGSRIGIETILYEYIYRARTPEEIANIYTSLTLEQVYATILYYLHNKEAVSKYIADWLEWGRKMREEQRRNPSPAIQRLMKIKAARKALEQAEQMEKWAI</sequence>
<name>A0A951PNH3_9CYAN</name>
<accession>A0A951PNH3</accession>
<dbReference type="AlphaFoldDB" id="A0A951PNH3"/>
<dbReference type="InterPro" id="IPR007367">
    <property type="entry name" value="DUF433"/>
</dbReference>
<reference evidence="1" key="2">
    <citation type="journal article" date="2022" name="Microbiol. Resour. Announc.">
        <title>Metagenome Sequencing to Explore Phylogenomics of Terrestrial Cyanobacteria.</title>
        <authorList>
            <person name="Ward R.D."/>
            <person name="Stajich J.E."/>
            <person name="Johansen J.R."/>
            <person name="Huntemann M."/>
            <person name="Clum A."/>
            <person name="Foster B."/>
            <person name="Foster B."/>
            <person name="Roux S."/>
            <person name="Palaniappan K."/>
            <person name="Varghese N."/>
            <person name="Mukherjee S."/>
            <person name="Reddy T.B.K."/>
            <person name="Daum C."/>
            <person name="Copeland A."/>
            <person name="Chen I.A."/>
            <person name="Ivanova N.N."/>
            <person name="Kyrpides N.C."/>
            <person name="Shapiro N."/>
            <person name="Eloe-Fadrosh E.A."/>
            <person name="Pietrasiak N."/>
        </authorList>
    </citation>
    <scope>NUCLEOTIDE SEQUENCE</scope>
    <source>
        <strain evidence="1">CPER-KK1</strain>
    </source>
</reference>
<evidence type="ECO:0000313" key="1">
    <source>
        <dbReference type="EMBL" id="MBW4546877.1"/>
    </source>
</evidence>
<protein>
    <submittedName>
        <fullName evidence="1">DUF433 domain-containing protein</fullName>
    </submittedName>
</protein>
<proteinExistence type="predicted"/>
<dbReference type="Pfam" id="PF04255">
    <property type="entry name" value="DUF433"/>
    <property type="match status" value="1"/>
</dbReference>
<organism evidence="1 2">
    <name type="scientific">Symplocastrum torsivum CPER-KK1</name>
    <dbReference type="NCBI Taxonomy" id="450513"/>
    <lineage>
        <taxon>Bacteria</taxon>
        <taxon>Bacillati</taxon>
        <taxon>Cyanobacteriota</taxon>
        <taxon>Cyanophyceae</taxon>
        <taxon>Oscillatoriophycideae</taxon>
        <taxon>Oscillatoriales</taxon>
        <taxon>Microcoleaceae</taxon>
        <taxon>Symplocastrum</taxon>
    </lineage>
</organism>
<dbReference type="SUPFAM" id="SSF46689">
    <property type="entry name" value="Homeodomain-like"/>
    <property type="match status" value="1"/>
</dbReference>
<reference evidence="1" key="1">
    <citation type="submission" date="2021-05" db="EMBL/GenBank/DDBJ databases">
        <authorList>
            <person name="Pietrasiak N."/>
            <person name="Ward R."/>
            <person name="Stajich J.E."/>
            <person name="Kurbessoian T."/>
        </authorList>
    </citation>
    <scope>NUCLEOTIDE SEQUENCE</scope>
    <source>
        <strain evidence="1">CPER-KK1</strain>
    </source>
</reference>
<dbReference type="InterPro" id="IPR009057">
    <property type="entry name" value="Homeodomain-like_sf"/>
</dbReference>
<dbReference type="Gene3D" id="1.10.10.10">
    <property type="entry name" value="Winged helix-like DNA-binding domain superfamily/Winged helix DNA-binding domain"/>
    <property type="match status" value="1"/>
</dbReference>
<dbReference type="InterPro" id="IPR036388">
    <property type="entry name" value="WH-like_DNA-bd_sf"/>
</dbReference>
<dbReference type="EMBL" id="JAHHIF010000031">
    <property type="protein sequence ID" value="MBW4546877.1"/>
    <property type="molecule type" value="Genomic_DNA"/>
</dbReference>
<comment type="caution">
    <text evidence="1">The sequence shown here is derived from an EMBL/GenBank/DDBJ whole genome shotgun (WGS) entry which is preliminary data.</text>
</comment>